<dbReference type="SMART" id="SM01211">
    <property type="entry name" value="GATase_5"/>
    <property type="match status" value="1"/>
</dbReference>
<dbReference type="RefSeq" id="WP_049736524.1">
    <property type="nucleotide sequence ID" value="NZ_BJON01000006.1"/>
</dbReference>
<comment type="subunit">
    <text evidence="8">Part of the FGAM synthase complex composed of 1 PurL, 1 PurQ and 2 PurS subunits.</text>
</comment>
<name>A0A0K9Z067_9BACL</name>
<keyword evidence="7 8" id="KW-0315">Glutamine amidotransferase</keyword>
<dbReference type="OrthoDB" id="9804441at2"/>
<evidence type="ECO:0000256" key="8">
    <source>
        <dbReference type="HAMAP-Rule" id="MF_00421"/>
    </source>
</evidence>
<keyword evidence="5 8" id="KW-0378">Hydrolase</keyword>
<dbReference type="STRING" id="54915.ADS79_00805"/>
<evidence type="ECO:0000256" key="1">
    <source>
        <dbReference type="ARBA" id="ARBA00022490"/>
    </source>
</evidence>
<evidence type="ECO:0000256" key="6">
    <source>
        <dbReference type="ARBA" id="ARBA00022840"/>
    </source>
</evidence>
<accession>A0A0K9Z067</accession>
<keyword evidence="2 8" id="KW-0436">Ligase</keyword>
<reference evidence="9 12" key="3">
    <citation type="submission" date="2019-06" db="EMBL/GenBank/DDBJ databases">
        <title>Whole genome shotgun sequence of Brevibacillus reuszeri NBRC 15719.</title>
        <authorList>
            <person name="Hosoyama A."/>
            <person name="Uohara A."/>
            <person name="Ohji S."/>
            <person name="Ichikawa N."/>
        </authorList>
    </citation>
    <scope>NUCLEOTIDE SEQUENCE [LARGE SCALE GENOMIC DNA]</scope>
    <source>
        <strain evidence="9 12">NBRC 15719</strain>
    </source>
</reference>
<keyword evidence="6 8" id="KW-0067">ATP-binding</keyword>
<comment type="caution">
    <text evidence="10">The sequence shown here is derived from an EMBL/GenBank/DDBJ whole genome shotgun (WGS) entry which is preliminary data.</text>
</comment>
<protein>
    <recommendedName>
        <fullName evidence="8">Phosphoribosylformylglycinamidine synthase subunit PurQ</fullName>
        <shortName evidence="8">FGAM synthase</shortName>
        <ecNumber evidence="8">6.3.5.3</ecNumber>
    </recommendedName>
    <alternativeName>
        <fullName evidence="8">Formylglycinamide ribonucleotide amidotransferase subunit I</fullName>
        <shortName evidence="8">FGAR amidotransferase I</shortName>
        <shortName evidence="8">FGAR-AT I</shortName>
    </alternativeName>
    <alternativeName>
        <fullName evidence="8">Glutaminase PurQ</fullName>
        <ecNumber evidence="8">3.5.1.2</ecNumber>
    </alternativeName>
    <alternativeName>
        <fullName evidence="8">Phosphoribosylformylglycinamidine synthase subunit I</fullName>
    </alternativeName>
</protein>
<evidence type="ECO:0000313" key="11">
    <source>
        <dbReference type="Proteomes" id="UP000036834"/>
    </source>
</evidence>
<dbReference type="CDD" id="cd01740">
    <property type="entry name" value="GATase1_FGAR_AT"/>
    <property type="match status" value="1"/>
</dbReference>
<reference evidence="11" key="1">
    <citation type="submission" date="2015-07" db="EMBL/GenBank/DDBJ databases">
        <title>Genome sequencing project for genomic taxonomy and phylogenomics of Bacillus-like bacteria.</title>
        <authorList>
            <person name="Liu B."/>
            <person name="Wang J."/>
            <person name="Zhu Y."/>
            <person name="Liu G."/>
            <person name="Chen Q."/>
            <person name="Chen Z."/>
            <person name="Lan J."/>
            <person name="Che J."/>
            <person name="Ge C."/>
            <person name="Shi H."/>
            <person name="Pan Z."/>
            <person name="Liu X."/>
        </authorList>
    </citation>
    <scope>NUCLEOTIDE SEQUENCE [LARGE SCALE GENOMIC DNA]</scope>
    <source>
        <strain evidence="11">DSM 9887</strain>
    </source>
</reference>
<dbReference type="GO" id="GO:0004642">
    <property type="term" value="F:phosphoribosylformylglycinamidine synthase activity"/>
    <property type="evidence" value="ECO:0007669"/>
    <property type="project" value="UniProtKB-UniRule"/>
</dbReference>
<comment type="catalytic activity">
    <reaction evidence="8">
        <text>L-glutamine + H2O = L-glutamate + NH4(+)</text>
        <dbReference type="Rhea" id="RHEA:15889"/>
        <dbReference type="ChEBI" id="CHEBI:15377"/>
        <dbReference type="ChEBI" id="CHEBI:28938"/>
        <dbReference type="ChEBI" id="CHEBI:29985"/>
        <dbReference type="ChEBI" id="CHEBI:58359"/>
        <dbReference type="EC" id="3.5.1.2"/>
    </reaction>
</comment>
<dbReference type="InterPro" id="IPR010075">
    <property type="entry name" value="PRibForGlyAmidine_synth_PurQ"/>
</dbReference>
<dbReference type="PANTHER" id="PTHR47552:SF1">
    <property type="entry name" value="PHOSPHORIBOSYLFORMYLGLYCINAMIDINE SYNTHASE SUBUNIT PURQ"/>
    <property type="match status" value="1"/>
</dbReference>
<dbReference type="GO" id="GO:0004359">
    <property type="term" value="F:glutaminase activity"/>
    <property type="evidence" value="ECO:0007669"/>
    <property type="project" value="UniProtKB-EC"/>
</dbReference>
<dbReference type="NCBIfam" id="NF002957">
    <property type="entry name" value="PRK03619.1"/>
    <property type="match status" value="1"/>
</dbReference>
<keyword evidence="1 8" id="KW-0963">Cytoplasm</keyword>
<keyword evidence="3 8" id="KW-0547">Nucleotide-binding</keyword>
<sequence length="230" mass="25493">MRVAVIVFPGSNADIDLYNAVEDVMGVPVDYVWHSDTDLSQYDAILLPGGFSYGDYLRCGAVARFSPVMEQVVKAAEEGKLVMGICNGFQILTEVGLLPGVLLRNTSLKFRCKLSGLRVENNQTAFTRDYAAGEEIHIPIAHGEGNYYCDEETLEKLKAGNQIVFRYHGENPNGSLEDIAGICNEEGNVLGMMPHPERAVHTWMTSDDGRRMFTSILKTWREKSSVTTHA</sequence>
<dbReference type="UniPathway" id="UPA00074">
    <property type="reaction ID" value="UER00128"/>
</dbReference>
<dbReference type="HAMAP" id="MF_00421">
    <property type="entry name" value="PurQ"/>
    <property type="match status" value="1"/>
</dbReference>
<feature type="active site" evidence="8">
    <location>
        <position position="197"/>
    </location>
</feature>
<dbReference type="GO" id="GO:0006189">
    <property type="term" value="P:'de novo' IMP biosynthetic process"/>
    <property type="evidence" value="ECO:0007669"/>
    <property type="project" value="UniProtKB-UniRule"/>
</dbReference>
<dbReference type="EMBL" id="LGIQ01000002">
    <property type="protein sequence ID" value="KNB74287.1"/>
    <property type="molecule type" value="Genomic_DNA"/>
</dbReference>
<evidence type="ECO:0000313" key="12">
    <source>
        <dbReference type="Proteomes" id="UP000319578"/>
    </source>
</evidence>
<proteinExistence type="inferred from homology"/>
<dbReference type="GO" id="GO:0005524">
    <property type="term" value="F:ATP binding"/>
    <property type="evidence" value="ECO:0007669"/>
    <property type="project" value="UniProtKB-KW"/>
</dbReference>
<gene>
    <name evidence="8 9" type="primary">purQ</name>
    <name evidence="10" type="ORF">ADS79_00805</name>
    <name evidence="9" type="ORF">BRE01_18430</name>
</gene>
<comment type="catalytic activity">
    <reaction evidence="8">
        <text>N(2)-formyl-N(1)-(5-phospho-beta-D-ribosyl)glycinamide + L-glutamine + ATP + H2O = 2-formamido-N(1)-(5-O-phospho-beta-D-ribosyl)acetamidine + L-glutamate + ADP + phosphate + H(+)</text>
        <dbReference type="Rhea" id="RHEA:17129"/>
        <dbReference type="ChEBI" id="CHEBI:15377"/>
        <dbReference type="ChEBI" id="CHEBI:15378"/>
        <dbReference type="ChEBI" id="CHEBI:29985"/>
        <dbReference type="ChEBI" id="CHEBI:30616"/>
        <dbReference type="ChEBI" id="CHEBI:43474"/>
        <dbReference type="ChEBI" id="CHEBI:58359"/>
        <dbReference type="ChEBI" id="CHEBI:147286"/>
        <dbReference type="ChEBI" id="CHEBI:147287"/>
        <dbReference type="ChEBI" id="CHEBI:456216"/>
        <dbReference type="EC" id="6.3.5.3"/>
    </reaction>
</comment>
<dbReference type="Proteomes" id="UP000036834">
    <property type="component" value="Unassembled WGS sequence"/>
</dbReference>
<dbReference type="Proteomes" id="UP000319578">
    <property type="component" value="Unassembled WGS sequence"/>
</dbReference>
<dbReference type="SUPFAM" id="SSF52317">
    <property type="entry name" value="Class I glutamine amidotransferase-like"/>
    <property type="match status" value="1"/>
</dbReference>
<dbReference type="Pfam" id="PF13507">
    <property type="entry name" value="GATase_5"/>
    <property type="match status" value="1"/>
</dbReference>
<dbReference type="InterPro" id="IPR029062">
    <property type="entry name" value="Class_I_gatase-like"/>
</dbReference>
<comment type="pathway">
    <text evidence="8">Purine metabolism; IMP biosynthesis via de novo pathway; 5-amino-1-(5-phospho-D-ribosyl)imidazole from N(2)-formyl-N(1)-(5-phospho-D-ribosyl)glycinamide: step 1/2.</text>
</comment>
<evidence type="ECO:0000313" key="9">
    <source>
        <dbReference type="EMBL" id="GED68141.1"/>
    </source>
</evidence>
<comment type="function">
    <text evidence="8">Part of the phosphoribosylformylglycinamidine synthase complex involved in the purines biosynthetic pathway. Catalyzes the ATP-dependent conversion of formylglycinamide ribonucleotide (FGAR) and glutamine to yield formylglycinamidine ribonucleotide (FGAM) and glutamate. The FGAM synthase complex is composed of three subunits. PurQ produces an ammonia molecule by converting glutamine to glutamate. PurL transfers the ammonia molecule to FGAR to form FGAM in an ATP-dependent manner. PurS interacts with PurQ and PurL and is thought to assist in the transfer of the ammonia molecule from PurQ to PurL.</text>
</comment>
<dbReference type="EMBL" id="BJON01000006">
    <property type="protein sequence ID" value="GED68141.1"/>
    <property type="molecule type" value="Genomic_DNA"/>
</dbReference>
<dbReference type="Gene3D" id="3.40.50.880">
    <property type="match status" value="1"/>
</dbReference>
<dbReference type="GO" id="GO:0005737">
    <property type="term" value="C:cytoplasm"/>
    <property type="evidence" value="ECO:0007669"/>
    <property type="project" value="UniProtKB-SubCell"/>
</dbReference>
<evidence type="ECO:0000256" key="4">
    <source>
        <dbReference type="ARBA" id="ARBA00022755"/>
    </source>
</evidence>
<evidence type="ECO:0000256" key="7">
    <source>
        <dbReference type="ARBA" id="ARBA00022962"/>
    </source>
</evidence>
<dbReference type="EC" id="6.3.5.3" evidence="8"/>
<dbReference type="PANTHER" id="PTHR47552">
    <property type="entry name" value="PHOSPHORIBOSYLFORMYLGLYCINAMIDINE SYNTHASE SUBUNIT PURQ"/>
    <property type="match status" value="1"/>
</dbReference>
<dbReference type="AlphaFoldDB" id="A0A0K9Z067"/>
<dbReference type="PROSITE" id="PS51273">
    <property type="entry name" value="GATASE_TYPE_1"/>
    <property type="match status" value="1"/>
</dbReference>
<reference evidence="10" key="2">
    <citation type="submission" date="2015-07" db="EMBL/GenBank/DDBJ databases">
        <title>MeaNS - Measles Nucleotide Surveillance Program.</title>
        <authorList>
            <person name="Tran T."/>
            <person name="Druce J."/>
        </authorList>
    </citation>
    <scope>NUCLEOTIDE SEQUENCE</scope>
    <source>
        <strain evidence="10">DSM 9887</strain>
    </source>
</reference>
<feature type="active site" description="Nucleophile" evidence="8">
    <location>
        <position position="86"/>
    </location>
</feature>
<evidence type="ECO:0000256" key="3">
    <source>
        <dbReference type="ARBA" id="ARBA00022741"/>
    </source>
</evidence>
<feature type="active site" evidence="8">
    <location>
        <position position="195"/>
    </location>
</feature>
<comment type="subcellular location">
    <subcellularLocation>
        <location evidence="8">Cytoplasm</location>
    </subcellularLocation>
</comment>
<evidence type="ECO:0000313" key="10">
    <source>
        <dbReference type="EMBL" id="KNB74287.1"/>
    </source>
</evidence>
<keyword evidence="12" id="KW-1185">Reference proteome</keyword>
<dbReference type="NCBIfam" id="TIGR01737">
    <property type="entry name" value="FGAM_synth_I"/>
    <property type="match status" value="1"/>
</dbReference>
<dbReference type="PIRSF" id="PIRSF001586">
    <property type="entry name" value="FGAM_synth_I"/>
    <property type="match status" value="1"/>
</dbReference>
<keyword evidence="4 8" id="KW-0658">Purine biosynthesis</keyword>
<organism evidence="10 11">
    <name type="scientific">Brevibacillus reuszeri</name>
    <dbReference type="NCBI Taxonomy" id="54915"/>
    <lineage>
        <taxon>Bacteria</taxon>
        <taxon>Bacillati</taxon>
        <taxon>Bacillota</taxon>
        <taxon>Bacilli</taxon>
        <taxon>Bacillales</taxon>
        <taxon>Paenibacillaceae</taxon>
        <taxon>Brevibacillus</taxon>
    </lineage>
</organism>
<dbReference type="FunFam" id="3.40.50.880:FF:000019">
    <property type="entry name" value="Phosphoribosylformylglycinamidine synthase subunit PurQ"/>
    <property type="match status" value="1"/>
</dbReference>
<evidence type="ECO:0000256" key="5">
    <source>
        <dbReference type="ARBA" id="ARBA00022801"/>
    </source>
</evidence>
<dbReference type="EC" id="3.5.1.2" evidence="8"/>
<evidence type="ECO:0000256" key="2">
    <source>
        <dbReference type="ARBA" id="ARBA00022598"/>
    </source>
</evidence>
<dbReference type="PATRIC" id="fig|54915.3.peg.5302"/>